<reference evidence="4" key="1">
    <citation type="submission" date="2015-08" db="EMBL/GenBank/DDBJ databases">
        <title>Genome sequence of the strict anaerobe Clostridium homopropionicum LuHBu1 (DSM 5847T).</title>
        <authorList>
            <person name="Poehlein A."/>
            <person name="Beck M."/>
            <person name="Schiel-Bengelsdorf B."/>
            <person name="Bengelsdorf F.R."/>
            <person name="Daniel R."/>
            <person name="Duerre P."/>
        </authorList>
    </citation>
    <scope>NUCLEOTIDE SEQUENCE [LARGE SCALE GENOMIC DNA]</scope>
    <source>
        <strain evidence="4">DSM 5847</strain>
    </source>
</reference>
<dbReference type="PATRIC" id="fig|1121318.3.peg.2241"/>
<dbReference type="PANTHER" id="PTHR46333:SF2">
    <property type="entry name" value="CYTOKINESIS PROTEIN 3"/>
    <property type="match status" value="1"/>
</dbReference>
<dbReference type="Gene3D" id="3.10.620.30">
    <property type="match status" value="1"/>
</dbReference>
<dbReference type="InterPro" id="IPR038765">
    <property type="entry name" value="Papain-like_cys_pep_sf"/>
</dbReference>
<dbReference type="Pfam" id="PF01841">
    <property type="entry name" value="Transglut_core"/>
    <property type="match status" value="1"/>
</dbReference>
<sequence>MYKKYIKIFFVFVFLFLKAQTIFALDSNYKVWESKYNVSVDKIWNIRFNKSVDMSTIKDNIKVIEKDNEIEVSVETLYTDNDNSIIVKPRENYKYDTEYIMIINDNIKSVTNKNLSQPVSFRFTTEKSESLLKENYVDPGSVANSTKDFKDIIIYALANFKNEVSIEIPSFNTKDYKLDVINDILLENPLLDYGYKGANGSIYTNNLSKSATMIINLDYEYSKEYMEKMKKTVEDKSKEIISKIIKNEMTEKEKELAIHNFIVNNSKYDSRLFSGNMPNESYLDYGILINGVGVCDSYAKAMYRLLNTAGIECIYVAGDAYNGNEIIPHAWNIVNIEGKLYHVDATWDDPISNDGRDILSFDYFNISDNIISKDHIWDREKYPKCLE</sequence>
<dbReference type="PANTHER" id="PTHR46333">
    <property type="entry name" value="CYTOKINESIS PROTEIN 3"/>
    <property type="match status" value="1"/>
</dbReference>
<dbReference type="Proteomes" id="UP000037043">
    <property type="component" value="Unassembled WGS sequence"/>
</dbReference>
<dbReference type="AlphaFoldDB" id="A0A0L6Z8Z6"/>
<comment type="caution">
    <text evidence="3">The sequence shown here is derived from an EMBL/GenBank/DDBJ whole genome shotgun (WGS) entry which is preliminary data.</text>
</comment>
<name>A0A0L6Z8Z6_9CLOT</name>
<dbReference type="EMBL" id="LHUR01000024">
    <property type="protein sequence ID" value="KOA19440.1"/>
    <property type="molecule type" value="Genomic_DNA"/>
</dbReference>
<dbReference type="Pfam" id="PF13205">
    <property type="entry name" value="Big_5"/>
    <property type="match status" value="1"/>
</dbReference>
<evidence type="ECO:0000256" key="1">
    <source>
        <dbReference type="ARBA" id="ARBA00022729"/>
    </source>
</evidence>
<protein>
    <submittedName>
        <fullName evidence="3">Transglutaminase-like superfamily protein</fullName>
    </submittedName>
</protein>
<organism evidence="3 4">
    <name type="scientific">Clostridium homopropionicum DSM 5847</name>
    <dbReference type="NCBI Taxonomy" id="1121318"/>
    <lineage>
        <taxon>Bacteria</taxon>
        <taxon>Bacillati</taxon>
        <taxon>Bacillota</taxon>
        <taxon>Clostridia</taxon>
        <taxon>Eubacteriales</taxon>
        <taxon>Clostridiaceae</taxon>
        <taxon>Clostridium</taxon>
    </lineage>
</organism>
<keyword evidence="1" id="KW-0732">Signal</keyword>
<dbReference type="InterPro" id="IPR052557">
    <property type="entry name" value="CAP/Cytokinesis_protein"/>
</dbReference>
<keyword evidence="4" id="KW-1185">Reference proteome</keyword>
<dbReference type="RefSeq" id="WP_052221748.1">
    <property type="nucleotide sequence ID" value="NZ_LHUR01000024.1"/>
</dbReference>
<proteinExistence type="predicted"/>
<evidence type="ECO:0000259" key="2">
    <source>
        <dbReference type="SMART" id="SM00460"/>
    </source>
</evidence>
<dbReference type="SMART" id="SM00460">
    <property type="entry name" value="TGc"/>
    <property type="match status" value="1"/>
</dbReference>
<dbReference type="InterPro" id="IPR002931">
    <property type="entry name" value="Transglutaminase-like"/>
</dbReference>
<dbReference type="InterPro" id="IPR032812">
    <property type="entry name" value="SbsA_Ig"/>
</dbReference>
<dbReference type="GO" id="GO:0005737">
    <property type="term" value="C:cytoplasm"/>
    <property type="evidence" value="ECO:0007669"/>
    <property type="project" value="TreeGrafter"/>
</dbReference>
<accession>A0A0L6Z8Z6</accession>
<gene>
    <name evidence="3" type="ORF">CLHOM_22310</name>
</gene>
<feature type="domain" description="Transglutaminase-like" evidence="2">
    <location>
        <begin position="287"/>
        <end position="347"/>
    </location>
</feature>
<dbReference type="SUPFAM" id="SSF54001">
    <property type="entry name" value="Cysteine proteinases"/>
    <property type="match status" value="1"/>
</dbReference>
<evidence type="ECO:0000313" key="3">
    <source>
        <dbReference type="EMBL" id="KOA19440.1"/>
    </source>
</evidence>
<dbReference type="STRING" id="36844.SAMN04488501_11379"/>
<evidence type="ECO:0000313" key="4">
    <source>
        <dbReference type="Proteomes" id="UP000037043"/>
    </source>
</evidence>